<dbReference type="Proteomes" id="UP001293593">
    <property type="component" value="Unassembled WGS sequence"/>
</dbReference>
<evidence type="ECO:0000313" key="2">
    <source>
        <dbReference type="EMBL" id="KAK4260959.1"/>
    </source>
</evidence>
<protein>
    <recommendedName>
        <fullName evidence="4">18S pre-ribosomal assembly protein gar2-related</fullName>
    </recommendedName>
</protein>
<evidence type="ECO:0000256" key="1">
    <source>
        <dbReference type="SAM" id="MobiDB-lite"/>
    </source>
</evidence>
<feature type="compositionally biased region" description="Polar residues" evidence="1">
    <location>
        <begin position="19"/>
        <end position="30"/>
    </location>
</feature>
<accession>A0AAE1JX43</accession>
<evidence type="ECO:0000313" key="3">
    <source>
        <dbReference type="Proteomes" id="UP001293593"/>
    </source>
</evidence>
<proteinExistence type="predicted"/>
<feature type="region of interest" description="Disordered" evidence="1">
    <location>
        <begin position="39"/>
        <end position="75"/>
    </location>
</feature>
<reference evidence="2" key="1">
    <citation type="submission" date="2023-10" db="EMBL/GenBank/DDBJ databases">
        <title>Chromosome-level genome of the transformable northern wattle, Acacia crassicarpa.</title>
        <authorList>
            <person name="Massaro I."/>
            <person name="Sinha N.R."/>
            <person name="Poethig S."/>
            <person name="Leichty A.R."/>
        </authorList>
    </citation>
    <scope>NUCLEOTIDE SEQUENCE</scope>
    <source>
        <strain evidence="2">Acra3RX</strain>
        <tissue evidence="2">Leaf</tissue>
    </source>
</reference>
<comment type="caution">
    <text evidence="2">The sequence shown here is derived from an EMBL/GenBank/DDBJ whole genome shotgun (WGS) entry which is preliminary data.</text>
</comment>
<feature type="region of interest" description="Disordered" evidence="1">
    <location>
        <begin position="11"/>
        <end position="30"/>
    </location>
</feature>
<organism evidence="2 3">
    <name type="scientific">Acacia crassicarpa</name>
    <name type="common">northern wattle</name>
    <dbReference type="NCBI Taxonomy" id="499986"/>
    <lineage>
        <taxon>Eukaryota</taxon>
        <taxon>Viridiplantae</taxon>
        <taxon>Streptophyta</taxon>
        <taxon>Embryophyta</taxon>
        <taxon>Tracheophyta</taxon>
        <taxon>Spermatophyta</taxon>
        <taxon>Magnoliopsida</taxon>
        <taxon>eudicotyledons</taxon>
        <taxon>Gunneridae</taxon>
        <taxon>Pentapetalae</taxon>
        <taxon>rosids</taxon>
        <taxon>fabids</taxon>
        <taxon>Fabales</taxon>
        <taxon>Fabaceae</taxon>
        <taxon>Caesalpinioideae</taxon>
        <taxon>mimosoid clade</taxon>
        <taxon>Acacieae</taxon>
        <taxon>Acacia</taxon>
    </lineage>
</organism>
<dbReference type="GO" id="GO:0009786">
    <property type="term" value="P:regulation of asymmetric cell division"/>
    <property type="evidence" value="ECO:0007669"/>
    <property type="project" value="InterPro"/>
</dbReference>
<keyword evidence="3" id="KW-1185">Reference proteome</keyword>
<feature type="compositionally biased region" description="Basic and acidic residues" evidence="1">
    <location>
        <begin position="39"/>
        <end position="57"/>
    </location>
</feature>
<gene>
    <name evidence="2" type="ORF">QN277_004016</name>
</gene>
<dbReference type="AlphaFoldDB" id="A0AAE1JX43"/>
<name>A0AAE1JX43_9FABA</name>
<dbReference type="PANTHER" id="PTHR33914:SF2">
    <property type="entry name" value="OS02G0582100 PROTEIN"/>
    <property type="match status" value="1"/>
</dbReference>
<evidence type="ECO:0008006" key="4">
    <source>
        <dbReference type="Google" id="ProtNLM"/>
    </source>
</evidence>
<dbReference type="EMBL" id="JAWXYG010000010">
    <property type="protein sequence ID" value="KAK4260959.1"/>
    <property type="molecule type" value="Genomic_DNA"/>
</dbReference>
<dbReference type="PANTHER" id="PTHR33914">
    <property type="entry name" value="18S PRE-RIBOSOMAL ASSEMBLY PROTEIN GAR2-LIKE PROTEIN"/>
    <property type="match status" value="1"/>
</dbReference>
<dbReference type="InterPro" id="IPR040378">
    <property type="entry name" value="BASL"/>
</dbReference>
<sequence>MKLDGELAFCDPNIGLEPESQSFEFNDSNPDSIVCKSISEKVKENDKRNSFDSKSNEDNSIPTQYGMEEFDSEDTEVSDAKRSHDAWIHDSPEEFDSCENSEDTYSDECVTESQPELIVCYKESNCHLIKDICVDEGVPAMDKVRYENSVDAKNVSKFLPYDNSKTEVSEKDNREISVRLVDILDLAIIKESSDKVPAKHHQSEDLIQKDENASEDFADQNKGMVLPGGTISLQEREPEAWPSCSKVDEVELNHAEVCSEPELHSKHEESKNKVEEAVSANPLANEQNSDILVKDSNFVPADSVACCSKEECHQEGSCKFNDFQNTAEPEDGRSVTSQVSHCNGESSFSAVGVSSHICYSGAVPFSGNISLRSDSSTTSMRSFAFPILQHEWDSSPVRMAKVDKRHQQRHKSWRECLLCCRF</sequence>